<sequence length="173" mass="19348">MNHVFALSDKAQRVGCAIQHCNMPEVNYGPGLAFPAYVSNRIYCQISLSENLEFGEQLYQVSSSVNYIPPTQDVVCQNGNMFIEEREAILEKVNEARSKISQGTYPLPIGTDALQPTEPLSPLLWSCEDESAIMTEKSSNTQCLHPVIDVETEYEKITPATFNDFNPTNYLTC</sequence>
<protein>
    <submittedName>
        <fullName evidence="2">Uncharacterized protein</fullName>
    </submittedName>
</protein>
<accession>A0AC35FJ52</accession>
<name>A0AC35FJ52_9BILA</name>
<dbReference type="Proteomes" id="UP000887580">
    <property type="component" value="Unplaced"/>
</dbReference>
<evidence type="ECO:0000313" key="1">
    <source>
        <dbReference type="Proteomes" id="UP000887580"/>
    </source>
</evidence>
<organism evidence="1 2">
    <name type="scientific">Panagrolaimus sp. PS1159</name>
    <dbReference type="NCBI Taxonomy" id="55785"/>
    <lineage>
        <taxon>Eukaryota</taxon>
        <taxon>Metazoa</taxon>
        <taxon>Ecdysozoa</taxon>
        <taxon>Nematoda</taxon>
        <taxon>Chromadorea</taxon>
        <taxon>Rhabditida</taxon>
        <taxon>Tylenchina</taxon>
        <taxon>Panagrolaimomorpha</taxon>
        <taxon>Panagrolaimoidea</taxon>
        <taxon>Panagrolaimidae</taxon>
        <taxon>Panagrolaimus</taxon>
    </lineage>
</organism>
<reference evidence="2" key="1">
    <citation type="submission" date="2022-11" db="UniProtKB">
        <authorList>
            <consortium name="WormBaseParasite"/>
        </authorList>
    </citation>
    <scope>IDENTIFICATION</scope>
</reference>
<proteinExistence type="predicted"/>
<evidence type="ECO:0000313" key="2">
    <source>
        <dbReference type="WBParaSite" id="PS1159_v2.g18102.t1"/>
    </source>
</evidence>
<dbReference type="WBParaSite" id="PS1159_v2.g18102.t1">
    <property type="protein sequence ID" value="PS1159_v2.g18102.t1"/>
    <property type="gene ID" value="PS1159_v2.g18102"/>
</dbReference>